<comment type="caution">
    <text evidence="1">The sequence shown here is derived from an EMBL/GenBank/DDBJ whole genome shotgun (WGS) entry which is preliminary data.</text>
</comment>
<dbReference type="AlphaFoldDB" id="A0A8J7HUK7"/>
<proteinExistence type="predicted"/>
<protein>
    <submittedName>
        <fullName evidence="1">Uncharacterized protein</fullName>
    </submittedName>
</protein>
<reference evidence="1 2" key="1">
    <citation type="journal article" date="2021" name="Int. J. Syst. Evol. Microbiol.">
        <title>Amazonocrinis nigriterrae gen. nov., sp. nov., Atlanticothrix silvestris gen. nov., sp. nov. and Dendronalium phyllosphericum gen. nov., sp. nov., nostocacean cyanobacteria from Brazilian environments.</title>
        <authorList>
            <person name="Alvarenga D.O."/>
            <person name="Andreote A.P.D."/>
            <person name="Branco L.H.Z."/>
            <person name="Delbaje E."/>
            <person name="Cruz R.B."/>
            <person name="Varani A.M."/>
            <person name="Fiore M.F."/>
        </authorList>
    </citation>
    <scope>NUCLEOTIDE SEQUENCE [LARGE SCALE GENOMIC DNA]</scope>
    <source>
        <strain evidence="1 2">CENA67</strain>
    </source>
</reference>
<dbReference type="Gene3D" id="3.30.565.10">
    <property type="entry name" value="Histidine kinase-like ATPase, C-terminal domain"/>
    <property type="match status" value="1"/>
</dbReference>
<organism evidence="1 2">
    <name type="scientific">Amazonocrinis nigriterrae CENA67</name>
    <dbReference type="NCBI Taxonomy" id="2794033"/>
    <lineage>
        <taxon>Bacteria</taxon>
        <taxon>Bacillati</taxon>
        <taxon>Cyanobacteriota</taxon>
        <taxon>Cyanophyceae</taxon>
        <taxon>Nostocales</taxon>
        <taxon>Nostocaceae</taxon>
        <taxon>Amazonocrinis</taxon>
        <taxon>Amazonocrinis nigriterrae</taxon>
    </lineage>
</organism>
<dbReference type="SUPFAM" id="SSF55874">
    <property type="entry name" value="ATPase domain of HSP90 chaperone/DNA topoisomerase II/histidine kinase"/>
    <property type="match status" value="1"/>
</dbReference>
<dbReference type="InterPro" id="IPR036890">
    <property type="entry name" value="HATPase_C_sf"/>
</dbReference>
<dbReference type="EMBL" id="JAECZC010000016">
    <property type="protein sequence ID" value="MBH8562769.1"/>
    <property type="molecule type" value="Genomic_DNA"/>
</dbReference>
<dbReference type="Proteomes" id="UP000632766">
    <property type="component" value="Unassembled WGS sequence"/>
</dbReference>
<gene>
    <name evidence="1" type="ORF">I8748_11350</name>
</gene>
<name>A0A8J7HUK7_9NOST</name>
<evidence type="ECO:0000313" key="1">
    <source>
        <dbReference type="EMBL" id="MBH8562769.1"/>
    </source>
</evidence>
<sequence>MLLETKNQPNFILYVTKIDDNPYHFNKLFKLRDEIEQLPQDCLNIKVDFHYCEFLGHYGVAFLGGLFRLIEARGGSLTFDWNTLPEKVSMNLAQNGFLCDFGCDRKPWNGNSIPYRNDLQQDLNAITDYLKYNWLGKGWVNISPRLQDAITGRVLEIYCNAFEHSQSTVGVFSCGQHYPNMGVLHLTVIDFGMGIPTSVRSLPQNLGKTANEALEWAFKPGNSTKLGSISRGAGLNLLQEFIIKNHGNLTIFSNDGYVNIGDNIIYENKCTNFRGTLINIALKCDESYYCLASEVDQPRKPLF</sequence>
<evidence type="ECO:0000313" key="2">
    <source>
        <dbReference type="Proteomes" id="UP000632766"/>
    </source>
</evidence>
<keyword evidence="2" id="KW-1185">Reference proteome</keyword>
<dbReference type="RefSeq" id="WP_198124671.1">
    <property type="nucleotide sequence ID" value="NZ_JAECZC010000016.1"/>
</dbReference>
<accession>A0A8J7HUK7</accession>